<dbReference type="EC" id="3.6.1.75" evidence="29"/>
<dbReference type="PANTHER" id="PTHR10165">
    <property type="entry name" value="LIPID PHOSPHATE PHOSPHATASE"/>
    <property type="match status" value="1"/>
</dbReference>
<evidence type="ECO:0000256" key="22">
    <source>
        <dbReference type="ARBA" id="ARBA00023681"/>
    </source>
</evidence>
<evidence type="ECO:0000256" key="19">
    <source>
        <dbReference type="ARBA" id="ARBA00023098"/>
    </source>
</evidence>
<evidence type="ECO:0000256" key="13">
    <source>
        <dbReference type="ARBA" id="ARBA00012638"/>
    </source>
</evidence>
<feature type="transmembrane region" description="Helical" evidence="37">
    <location>
        <begin position="185"/>
        <end position="203"/>
    </location>
</feature>
<dbReference type="STRING" id="48699.ENSPLAP00000012013"/>
<evidence type="ECO:0000256" key="35">
    <source>
        <dbReference type="ARBA" id="ARBA00049314"/>
    </source>
</evidence>
<dbReference type="InterPro" id="IPR000326">
    <property type="entry name" value="PAP2/HPO"/>
</dbReference>
<evidence type="ECO:0000256" key="18">
    <source>
        <dbReference type="ARBA" id="ARBA00022989"/>
    </source>
</evidence>
<comment type="subcellular location">
    <subcellularLocation>
        <location evidence="9">Apical cell membrane</location>
        <topology evidence="9">Multi-pass membrane protein</topology>
    </subcellularLocation>
    <subcellularLocation>
        <location evidence="8">Membrane raft</location>
        <topology evidence="8">Multi-pass membrane protein</topology>
    </subcellularLocation>
    <subcellularLocation>
        <location evidence="7">Membrane</location>
        <location evidence="7">Caveola</location>
        <topology evidence="7">Multi-pass membrane protein</topology>
    </subcellularLocation>
</comment>
<evidence type="ECO:0000256" key="36">
    <source>
        <dbReference type="SAM" id="MobiDB-lite"/>
    </source>
</evidence>
<evidence type="ECO:0000256" key="17">
    <source>
        <dbReference type="ARBA" id="ARBA00022801"/>
    </source>
</evidence>
<evidence type="ECO:0000256" key="34">
    <source>
        <dbReference type="ARBA" id="ARBA00048010"/>
    </source>
</evidence>
<feature type="transmembrane region" description="Helical" evidence="37">
    <location>
        <begin position="150"/>
        <end position="173"/>
    </location>
</feature>
<reference evidence="39" key="1">
    <citation type="submission" date="2025-08" db="UniProtKB">
        <authorList>
            <consortium name="Ensembl"/>
        </authorList>
    </citation>
    <scope>IDENTIFICATION</scope>
</reference>
<feature type="domain" description="Phosphatidic acid phosphatase type 2/haloperoxidase" evidence="38">
    <location>
        <begin position="193"/>
        <end position="335"/>
    </location>
</feature>
<keyword evidence="20 37" id="KW-0472">Membrane</keyword>
<keyword evidence="16 37" id="KW-0812">Transmembrane</keyword>
<comment type="catalytic activity">
    <reaction evidence="31">
        <text>a monoacyl-sn-glycero-3-phosphate + H2O = a monoacylglycerol + phosphate</text>
        <dbReference type="Rhea" id="RHEA:46736"/>
        <dbReference type="ChEBI" id="CHEBI:15377"/>
        <dbReference type="ChEBI" id="CHEBI:17408"/>
        <dbReference type="ChEBI" id="CHEBI:43474"/>
        <dbReference type="ChEBI" id="CHEBI:77589"/>
    </reaction>
    <physiologicalReaction direction="left-to-right" evidence="31">
        <dbReference type="Rhea" id="RHEA:46737"/>
    </physiologicalReaction>
</comment>
<comment type="pathway">
    <text evidence="10">Lipid metabolism; phospholipid metabolism.</text>
</comment>
<evidence type="ECO:0000256" key="12">
    <source>
        <dbReference type="ARBA" id="ARBA00012497"/>
    </source>
</evidence>
<evidence type="ECO:0000313" key="40">
    <source>
        <dbReference type="Proteomes" id="UP000261500"/>
    </source>
</evidence>
<comment type="catalytic activity">
    <reaction evidence="33">
        <text>a 1,2-diacyl-sn-glycerol 3-diphosphate + H2O = a 1,2-diacyl-sn-glycero-3-phosphate + phosphate + H(+)</text>
        <dbReference type="Rhea" id="RHEA:27449"/>
        <dbReference type="ChEBI" id="CHEBI:15377"/>
        <dbReference type="ChEBI" id="CHEBI:15378"/>
        <dbReference type="ChEBI" id="CHEBI:43474"/>
        <dbReference type="ChEBI" id="CHEBI:58608"/>
        <dbReference type="ChEBI" id="CHEBI:59996"/>
        <dbReference type="EC" id="3.6.1.75"/>
    </reaction>
    <physiologicalReaction direction="left-to-right" evidence="33">
        <dbReference type="Rhea" id="RHEA:27450"/>
    </physiologicalReaction>
</comment>
<evidence type="ECO:0000256" key="16">
    <source>
        <dbReference type="ARBA" id="ARBA00022692"/>
    </source>
</evidence>
<feature type="transmembrane region" description="Helical" evidence="37">
    <location>
        <begin position="100"/>
        <end position="119"/>
    </location>
</feature>
<evidence type="ECO:0000256" key="3">
    <source>
        <dbReference type="ARBA" id="ARBA00000980"/>
    </source>
</evidence>
<dbReference type="InterPro" id="IPR043216">
    <property type="entry name" value="PAP-like"/>
</dbReference>
<evidence type="ECO:0000256" key="33">
    <source>
        <dbReference type="ARBA" id="ARBA00047873"/>
    </source>
</evidence>
<dbReference type="SUPFAM" id="SSF48317">
    <property type="entry name" value="Acid phosphatase/Vanadium-dependent haloperoxidase"/>
    <property type="match status" value="1"/>
</dbReference>
<evidence type="ECO:0000256" key="14">
    <source>
        <dbReference type="ARBA" id="ARBA00021834"/>
    </source>
</evidence>
<dbReference type="Pfam" id="PF01569">
    <property type="entry name" value="PAP2"/>
    <property type="match status" value="1"/>
</dbReference>
<evidence type="ECO:0000256" key="30">
    <source>
        <dbReference type="ARBA" id="ARBA00047093"/>
    </source>
</evidence>
<keyword evidence="18 37" id="KW-1133">Transmembrane helix</keyword>
<feature type="transmembrane region" description="Helical" evidence="37">
    <location>
        <begin position="289"/>
        <end position="307"/>
    </location>
</feature>
<comment type="pathway">
    <text evidence="24">Phospholipid metabolism.</text>
</comment>
<evidence type="ECO:0000256" key="31">
    <source>
        <dbReference type="ARBA" id="ARBA00047320"/>
    </source>
</evidence>
<comment type="catalytic activity">
    <reaction evidence="4">
        <text>a 1,2-diacyl-sn-glycero-3-phosphate + H2O = a 1,2-diacyl-sn-glycerol + phosphate</text>
        <dbReference type="Rhea" id="RHEA:27429"/>
        <dbReference type="ChEBI" id="CHEBI:15377"/>
        <dbReference type="ChEBI" id="CHEBI:17815"/>
        <dbReference type="ChEBI" id="CHEBI:43474"/>
        <dbReference type="ChEBI" id="CHEBI:58608"/>
        <dbReference type="EC" id="3.1.3.4"/>
    </reaction>
    <physiologicalReaction direction="left-to-right" evidence="4">
        <dbReference type="Rhea" id="RHEA:27430"/>
    </physiologicalReaction>
</comment>
<comment type="catalytic activity">
    <reaction evidence="5">
        <text>a 1-acyl-sn-glycero-3-phosphate + H2O = a 1-acyl-sn-glycerol + phosphate</text>
        <dbReference type="Rhea" id="RHEA:33155"/>
        <dbReference type="ChEBI" id="CHEBI:15377"/>
        <dbReference type="ChEBI" id="CHEBI:43474"/>
        <dbReference type="ChEBI" id="CHEBI:57970"/>
        <dbReference type="ChEBI" id="CHEBI:64683"/>
        <dbReference type="EC" id="3.1.3.106"/>
    </reaction>
    <physiologicalReaction direction="left-to-right" evidence="5">
        <dbReference type="Rhea" id="RHEA:33156"/>
    </physiologicalReaction>
</comment>
<evidence type="ECO:0000256" key="4">
    <source>
        <dbReference type="ARBA" id="ARBA00001180"/>
    </source>
</evidence>
<dbReference type="GO" id="GO:0007165">
    <property type="term" value="P:signal transduction"/>
    <property type="evidence" value="ECO:0007669"/>
    <property type="project" value="TreeGrafter"/>
</dbReference>
<dbReference type="GO" id="GO:0000810">
    <property type="term" value="F:diacylglycerol diphosphate phosphatase activity"/>
    <property type="evidence" value="ECO:0007669"/>
    <property type="project" value="UniProtKB-EC"/>
</dbReference>
<dbReference type="GO" id="GO:0008195">
    <property type="term" value="F:phosphatidate phosphatase activity"/>
    <property type="evidence" value="ECO:0007669"/>
    <property type="project" value="UniProtKB-EC"/>
</dbReference>
<evidence type="ECO:0000259" key="38">
    <source>
        <dbReference type="SMART" id="SM00014"/>
    </source>
</evidence>
<comment type="catalytic activity">
    <reaction evidence="6">
        <text>1,2-dihexadecanoyl-sn-glycero-3-phosphate + H2O = 1,2-dihexadecanoyl-sn-glycerol + phosphate</text>
        <dbReference type="Rhea" id="RHEA:43236"/>
        <dbReference type="ChEBI" id="CHEBI:15377"/>
        <dbReference type="ChEBI" id="CHEBI:43474"/>
        <dbReference type="ChEBI" id="CHEBI:72859"/>
        <dbReference type="ChEBI" id="CHEBI:82929"/>
    </reaction>
    <physiologicalReaction direction="left-to-right" evidence="6">
        <dbReference type="Rhea" id="RHEA:43237"/>
    </physiologicalReaction>
</comment>
<feature type="region of interest" description="Disordered" evidence="36">
    <location>
        <begin position="355"/>
        <end position="375"/>
    </location>
</feature>
<evidence type="ECO:0000256" key="9">
    <source>
        <dbReference type="ARBA" id="ARBA00004424"/>
    </source>
</evidence>
<dbReference type="EC" id="3.1.3.4" evidence="13"/>
<accession>A0A3B3UGH3</accession>
<evidence type="ECO:0000256" key="10">
    <source>
        <dbReference type="ARBA" id="ARBA00005074"/>
    </source>
</evidence>
<dbReference type="Ensembl" id="ENSPLAT00000019594.1">
    <property type="protein sequence ID" value="ENSPLAP00000012013.1"/>
    <property type="gene ID" value="ENSPLAG00000015231.1"/>
</dbReference>
<evidence type="ECO:0000256" key="27">
    <source>
        <dbReference type="ARBA" id="ARBA00031161"/>
    </source>
</evidence>
<evidence type="ECO:0000256" key="7">
    <source>
        <dbReference type="ARBA" id="ARBA00004189"/>
    </source>
</evidence>
<keyword evidence="17" id="KW-0378">Hydrolase</keyword>
<comment type="catalytic activity">
    <reaction evidence="32">
        <text>N-(octanoyl)-sphing-4-enine-1-phosphate + H2O = N-octanoylsphing-4-enine + phosphate</text>
        <dbReference type="Rhea" id="RHEA:62040"/>
        <dbReference type="ChEBI" id="CHEBI:15377"/>
        <dbReference type="ChEBI" id="CHEBI:43474"/>
        <dbReference type="ChEBI" id="CHEBI:45815"/>
        <dbReference type="ChEBI" id="CHEBI:85376"/>
    </reaction>
    <physiologicalReaction direction="left-to-right" evidence="32">
        <dbReference type="Rhea" id="RHEA:62041"/>
    </physiologicalReaction>
</comment>
<sequence length="375" mass="42438">MIDFFSRVITGDRGFRASSEGIANQSAPGTIWINVSSADKRIFSDEQKESRWVMMVGEQQEGDTCAAERLRLVSPPESSRKLFTEDTNPKAAKMFEASGIPVIFDVACFVLVGLPFFILTPRHSPFKRGFFCNDESIRFPYKEDTISYQLLLGVMIPFTLIVLVCGEFISVYMCRVKNRSLRRKWMMCVYKAVGSAMFGAAASQSLTDIAKYSIGRLRPYFLAVCNPVWDQIDCKTGGYIENFTCIGNDFEVTEARLSFYSGHSSFSMYCMLFLSLYLQARMRSKWSRLLRPTLQFFLIATAVYVGLTRVSDYKHHWSDVCVGLLQGGLVAVFTVFCVSNFFSLPVEPVVSQAEEDPHSNLQENSNNSNHYCNTE</sequence>
<dbReference type="CDD" id="cd03384">
    <property type="entry name" value="PAP2_wunen"/>
    <property type="match status" value="1"/>
</dbReference>
<comment type="catalytic activity">
    <reaction evidence="3">
        <text>1,2-di-(9Z-octadecenoyl)-sn-glycero-3-phosphate + H2O = 1,2-di-(9Z-octadecenoyl)-sn-glycerol + phosphate</text>
        <dbReference type="Rhea" id="RHEA:43244"/>
        <dbReference type="ChEBI" id="CHEBI:15377"/>
        <dbReference type="ChEBI" id="CHEBI:43474"/>
        <dbReference type="ChEBI" id="CHEBI:52333"/>
        <dbReference type="ChEBI" id="CHEBI:74546"/>
    </reaction>
    <physiologicalReaction direction="left-to-right" evidence="3">
        <dbReference type="Rhea" id="RHEA:43245"/>
    </physiologicalReaction>
</comment>
<evidence type="ECO:0000256" key="28">
    <source>
        <dbReference type="ARBA" id="ARBA00032601"/>
    </source>
</evidence>
<dbReference type="EC" id="3.1.3.106" evidence="12"/>
<comment type="catalytic activity">
    <reaction evidence="23">
        <text>an N-acylsphing-4-enine 1-phosphate + H2O = an N-acylsphing-4-enine + phosphate</text>
        <dbReference type="Rhea" id="RHEA:33743"/>
        <dbReference type="ChEBI" id="CHEBI:15377"/>
        <dbReference type="ChEBI" id="CHEBI:43474"/>
        <dbReference type="ChEBI" id="CHEBI:52639"/>
        <dbReference type="ChEBI" id="CHEBI:57674"/>
    </reaction>
    <physiologicalReaction direction="left-to-right" evidence="23">
        <dbReference type="Rhea" id="RHEA:33744"/>
    </physiologicalReaction>
</comment>
<name>A0A3B3UGH3_9TELE</name>
<evidence type="ECO:0000256" key="11">
    <source>
        <dbReference type="ARBA" id="ARBA00008816"/>
    </source>
</evidence>
<evidence type="ECO:0000256" key="5">
    <source>
        <dbReference type="ARBA" id="ARBA00001472"/>
    </source>
</evidence>
<dbReference type="Gene3D" id="1.20.144.10">
    <property type="entry name" value="Phosphatidic acid phosphatase type 2/haloperoxidase"/>
    <property type="match status" value="1"/>
</dbReference>
<feature type="transmembrane region" description="Helical" evidence="37">
    <location>
        <begin position="322"/>
        <end position="342"/>
    </location>
</feature>
<dbReference type="GeneTree" id="ENSGT00940000156730"/>
<evidence type="ECO:0000256" key="32">
    <source>
        <dbReference type="ARBA" id="ARBA00047355"/>
    </source>
</evidence>
<comment type="catalytic activity">
    <reaction evidence="22">
        <text>1-hexadecanoyl-2-(9Z-octadecenoyl)-sn-glycero-3-phosphate + H2O = 1-hexadecanoyl-2-(9Z-octadecenoyl)-sn-glycerol + phosphate</text>
        <dbReference type="Rhea" id="RHEA:41255"/>
        <dbReference type="ChEBI" id="CHEBI:15377"/>
        <dbReference type="ChEBI" id="CHEBI:43474"/>
        <dbReference type="ChEBI" id="CHEBI:64839"/>
        <dbReference type="ChEBI" id="CHEBI:75466"/>
    </reaction>
    <physiologicalReaction direction="left-to-right" evidence="22">
        <dbReference type="Rhea" id="RHEA:41256"/>
    </physiologicalReaction>
</comment>
<dbReference type="SMART" id="SM00014">
    <property type="entry name" value="acidPPc"/>
    <property type="match status" value="1"/>
</dbReference>
<evidence type="ECO:0000313" key="39">
    <source>
        <dbReference type="Ensembl" id="ENSPLAP00000012013.1"/>
    </source>
</evidence>
<comment type="catalytic activity">
    <reaction evidence="1">
        <text>1-(9Z-octadecenoyl)-sn-glycero-3-phosphate + H2O = 1-(9Z-octadecenoyl)-sn-glycerol + phosphate</text>
        <dbReference type="Rhea" id="RHEA:39835"/>
        <dbReference type="ChEBI" id="CHEBI:15377"/>
        <dbReference type="ChEBI" id="CHEBI:43474"/>
        <dbReference type="ChEBI" id="CHEBI:74544"/>
        <dbReference type="ChEBI" id="CHEBI:75757"/>
    </reaction>
    <physiologicalReaction direction="left-to-right" evidence="1">
        <dbReference type="Rhea" id="RHEA:39836"/>
    </physiologicalReaction>
</comment>
<keyword evidence="40" id="KW-1185">Reference proteome</keyword>
<dbReference type="GO" id="GO:0046839">
    <property type="term" value="P:phospholipid dephosphorylation"/>
    <property type="evidence" value="ECO:0007669"/>
    <property type="project" value="TreeGrafter"/>
</dbReference>
<evidence type="ECO:0000256" key="37">
    <source>
        <dbReference type="SAM" id="Phobius"/>
    </source>
</evidence>
<comment type="catalytic activity">
    <reaction evidence="35">
        <text>sphing-4-enine 1-phosphate + H2O = sphing-4-enine + phosphate</text>
        <dbReference type="Rhea" id="RHEA:27518"/>
        <dbReference type="ChEBI" id="CHEBI:15377"/>
        <dbReference type="ChEBI" id="CHEBI:43474"/>
        <dbReference type="ChEBI" id="CHEBI:57756"/>
        <dbReference type="ChEBI" id="CHEBI:60119"/>
    </reaction>
    <physiologicalReaction direction="left-to-right" evidence="35">
        <dbReference type="Rhea" id="RHEA:27519"/>
    </physiologicalReaction>
</comment>
<dbReference type="GO" id="GO:0052642">
    <property type="term" value="F:lysophosphatidic acid phosphatase activity"/>
    <property type="evidence" value="ECO:0007669"/>
    <property type="project" value="UniProtKB-EC"/>
</dbReference>
<proteinExistence type="inferred from homology"/>
<evidence type="ECO:0000256" key="23">
    <source>
        <dbReference type="ARBA" id="ARBA00023977"/>
    </source>
</evidence>
<evidence type="ECO:0000256" key="21">
    <source>
        <dbReference type="ARBA" id="ARBA00023180"/>
    </source>
</evidence>
<dbReference type="GO" id="GO:0005901">
    <property type="term" value="C:caveola"/>
    <property type="evidence" value="ECO:0007669"/>
    <property type="project" value="UniProtKB-SubCell"/>
</dbReference>
<evidence type="ECO:0000256" key="2">
    <source>
        <dbReference type="ARBA" id="ARBA00000974"/>
    </source>
</evidence>
<dbReference type="InterPro" id="IPR036938">
    <property type="entry name" value="PAP2/HPO_sf"/>
</dbReference>
<keyword evidence="19" id="KW-0443">Lipid metabolism</keyword>
<evidence type="ECO:0000256" key="1">
    <source>
        <dbReference type="ARBA" id="ARBA00000235"/>
    </source>
</evidence>
<reference evidence="39" key="2">
    <citation type="submission" date="2025-09" db="UniProtKB">
        <authorList>
            <consortium name="Ensembl"/>
        </authorList>
    </citation>
    <scope>IDENTIFICATION</scope>
</reference>
<evidence type="ECO:0000256" key="8">
    <source>
        <dbReference type="ARBA" id="ARBA00004314"/>
    </source>
</evidence>
<protein>
    <recommendedName>
        <fullName evidence="14">Phospholipid phosphatase 1</fullName>
        <ecNumber evidence="12">3.1.3.106</ecNumber>
        <ecNumber evidence="13">3.1.3.4</ecNumber>
        <ecNumber evidence="29">3.6.1.75</ecNumber>
    </recommendedName>
    <alternativeName>
        <fullName evidence="26">Lipid phosphate phosphohydrolase 1</fullName>
    </alternativeName>
    <alternativeName>
        <fullName evidence="28">PAP2-alpha</fullName>
    </alternativeName>
    <alternativeName>
        <fullName evidence="25">Phosphatidate phosphohydrolase type 2a</fullName>
    </alternativeName>
    <alternativeName>
        <fullName evidence="27">Phosphatidic acid phosphatase 2a</fullName>
    </alternativeName>
</protein>
<keyword evidence="21" id="KW-0325">Glycoprotein</keyword>
<comment type="subunit">
    <text evidence="30">Forms functional homodimers and homooligomers that are not required for substrate recognition and catalytic activity. Can also form heterooligomers with PLPP2 and PLPP3.</text>
</comment>
<dbReference type="AlphaFoldDB" id="A0A3B3UGH3"/>
<dbReference type="GO" id="GO:0006644">
    <property type="term" value="P:phospholipid metabolic process"/>
    <property type="evidence" value="ECO:0007669"/>
    <property type="project" value="UniProtKB-UniPathway"/>
</dbReference>
<dbReference type="PANTHER" id="PTHR10165:SF26">
    <property type="entry name" value="PHOSPHOLIPID PHOSPHATASE 1"/>
    <property type="match status" value="1"/>
</dbReference>
<keyword evidence="15" id="KW-1003">Cell membrane</keyword>
<evidence type="ECO:0000256" key="24">
    <source>
        <dbReference type="ARBA" id="ARBA00025707"/>
    </source>
</evidence>
<evidence type="ECO:0000256" key="26">
    <source>
        <dbReference type="ARBA" id="ARBA00030630"/>
    </source>
</evidence>
<comment type="catalytic activity">
    <reaction evidence="34">
        <text>N-(9Z-octadecenoyl)-ethanolamine phosphate + H2O = N-(9Z-octadecenoyl) ethanolamine + phosphate</text>
        <dbReference type="Rhea" id="RHEA:62160"/>
        <dbReference type="ChEBI" id="CHEBI:15377"/>
        <dbReference type="ChEBI" id="CHEBI:43474"/>
        <dbReference type="ChEBI" id="CHEBI:71466"/>
        <dbReference type="ChEBI" id="CHEBI:145465"/>
    </reaction>
    <physiologicalReaction direction="left-to-right" evidence="34">
        <dbReference type="Rhea" id="RHEA:62161"/>
    </physiologicalReaction>
</comment>
<dbReference type="GO" id="GO:0016324">
    <property type="term" value="C:apical plasma membrane"/>
    <property type="evidence" value="ECO:0007669"/>
    <property type="project" value="UniProtKB-SubCell"/>
</dbReference>
<evidence type="ECO:0000256" key="20">
    <source>
        <dbReference type="ARBA" id="ARBA00023136"/>
    </source>
</evidence>
<feature type="compositionally biased region" description="Polar residues" evidence="36">
    <location>
        <begin position="359"/>
        <end position="375"/>
    </location>
</feature>
<evidence type="ECO:0000256" key="25">
    <source>
        <dbReference type="ARBA" id="ARBA00030413"/>
    </source>
</evidence>
<organism evidence="39 40">
    <name type="scientific">Poecilia latipinna</name>
    <name type="common">sailfin molly</name>
    <dbReference type="NCBI Taxonomy" id="48699"/>
    <lineage>
        <taxon>Eukaryota</taxon>
        <taxon>Metazoa</taxon>
        <taxon>Chordata</taxon>
        <taxon>Craniata</taxon>
        <taxon>Vertebrata</taxon>
        <taxon>Euteleostomi</taxon>
        <taxon>Actinopterygii</taxon>
        <taxon>Neopterygii</taxon>
        <taxon>Teleostei</taxon>
        <taxon>Neoteleostei</taxon>
        <taxon>Acanthomorphata</taxon>
        <taxon>Ovalentaria</taxon>
        <taxon>Atherinomorphae</taxon>
        <taxon>Cyprinodontiformes</taxon>
        <taxon>Poeciliidae</taxon>
        <taxon>Poeciliinae</taxon>
        <taxon>Poecilia</taxon>
    </lineage>
</organism>
<evidence type="ECO:0000256" key="15">
    <source>
        <dbReference type="ARBA" id="ARBA00022475"/>
    </source>
</evidence>
<comment type="catalytic activity">
    <reaction evidence="2">
        <text>(9Z)-octadecenoyl-sn-glycero-3-phosphate + H2O = (9Z-octadecenoyl)-glycerol + phosphate</text>
        <dbReference type="Rhea" id="RHEA:50884"/>
        <dbReference type="ChEBI" id="CHEBI:15377"/>
        <dbReference type="ChEBI" id="CHEBI:43474"/>
        <dbReference type="ChEBI" id="CHEBI:75937"/>
        <dbReference type="ChEBI" id="CHEBI:84973"/>
    </reaction>
    <physiologicalReaction direction="left-to-right" evidence="2">
        <dbReference type="Rhea" id="RHEA:50885"/>
    </physiologicalReaction>
</comment>
<feature type="transmembrane region" description="Helical" evidence="37">
    <location>
        <begin position="257"/>
        <end position="277"/>
    </location>
</feature>
<evidence type="ECO:0000256" key="29">
    <source>
        <dbReference type="ARBA" id="ARBA00038902"/>
    </source>
</evidence>
<comment type="similarity">
    <text evidence="11">Belongs to the PA-phosphatase related phosphoesterase family.</text>
</comment>
<dbReference type="UniPathway" id="UPA00085"/>
<evidence type="ECO:0000256" key="6">
    <source>
        <dbReference type="ARBA" id="ARBA00001611"/>
    </source>
</evidence>
<dbReference type="Proteomes" id="UP000261500">
    <property type="component" value="Unplaced"/>
</dbReference>